<sequence length="497" mass="57347">MFYSRNELSQFMTHERIPASGNMKKYQLIGKRNAIRRISVNSTYPSIHFYSLPYEILVEIVSLLSNDLDDLLNLAQTCRKFEHLVYKEFLYKDVVIRDHHTFHSFAQSHLPSHTKSFSRKTGRIEPSRHINYIKTLHLVKPPTRETSYGKTQIAGSYDLEMSRSTDDQVVYDSYMGNLNSLLNECFSIKTIIISEISPQFSFPKESHNFITHLFRAKAKRTLRKLVLKAQSGWNIPFKINHMSTLASIFDRIDDLVLHNFVIDTHRLISPSIANKISINKITLESCIYSSNSRIASYTLPRNVDNDIFKDVSSLALMNIYSGTDLSVIDFVKKNNKLRNLGIDLTSPVFYKLCKGGTEKSFDFHRYNPFFNLICSGQGSYDKIKTLEILNFNLADLVPWPANANAASFDMHHNEELNSLLTAWSKVENVIIVLKPRSKKLVSCVKCGFTKDVTHTRQHDKVDVNCWFSVLQPLFQNDSNIRIIDHRGELMWKKTRSI</sequence>
<evidence type="ECO:0000313" key="3">
    <source>
        <dbReference type="Proteomes" id="UP000005222"/>
    </source>
</evidence>
<dbReference type="InterPro" id="IPR036047">
    <property type="entry name" value="F-box-like_dom_sf"/>
</dbReference>
<dbReference type="STRING" id="559304.G8YFJ7"/>
<reference evidence="2 3" key="1">
    <citation type="journal article" date="2012" name="G3 (Bethesda)">
        <title>Pichia sorbitophila, an interspecies yeast hybrid reveals early steps of genome resolution following polyploidization.</title>
        <authorList>
            <person name="Leh Louis V."/>
            <person name="Despons L."/>
            <person name="Friedrich A."/>
            <person name="Martin T."/>
            <person name="Durrens P."/>
            <person name="Casaregola S."/>
            <person name="Neuveglise C."/>
            <person name="Fairhead C."/>
            <person name="Marck C."/>
            <person name="Cruz J.A."/>
            <person name="Straub M.L."/>
            <person name="Kugler V."/>
            <person name="Sacerdot C."/>
            <person name="Uzunov Z."/>
            <person name="Thierry A."/>
            <person name="Weiss S."/>
            <person name="Bleykasten C."/>
            <person name="De Montigny J."/>
            <person name="Jacques N."/>
            <person name="Jung P."/>
            <person name="Lemaire M."/>
            <person name="Mallet S."/>
            <person name="Morel G."/>
            <person name="Richard G.F."/>
            <person name="Sarkar A."/>
            <person name="Savel G."/>
            <person name="Schacherer J."/>
            <person name="Seret M.L."/>
            <person name="Talla E."/>
            <person name="Samson G."/>
            <person name="Jubin C."/>
            <person name="Poulain J."/>
            <person name="Vacherie B."/>
            <person name="Barbe V."/>
            <person name="Pelletier E."/>
            <person name="Sherman D.J."/>
            <person name="Westhof E."/>
            <person name="Weissenbach J."/>
            <person name="Baret P.V."/>
            <person name="Wincker P."/>
            <person name="Gaillardin C."/>
            <person name="Dujon B."/>
            <person name="Souciet J.L."/>
        </authorList>
    </citation>
    <scope>NUCLEOTIDE SEQUENCE [LARGE SCALE GENOMIC DNA]</scope>
    <source>
        <strain evidence="3">ATCC MYA-4447 / BCRC 22081 / CBS 7064 / NBRC 10061 / NRRL Y-12695</strain>
    </source>
</reference>
<dbReference type="SUPFAM" id="SSF81383">
    <property type="entry name" value="F-box domain"/>
    <property type="match status" value="1"/>
</dbReference>
<organism evidence="2 3">
    <name type="scientific">Pichia sorbitophila (strain ATCC MYA-4447 / BCRC 22081 / CBS 7064 / NBRC 10061 / NRRL Y-12695)</name>
    <name type="common">Hybrid yeast</name>
    <dbReference type="NCBI Taxonomy" id="559304"/>
    <lineage>
        <taxon>Eukaryota</taxon>
        <taxon>Fungi</taxon>
        <taxon>Dikarya</taxon>
        <taxon>Ascomycota</taxon>
        <taxon>Saccharomycotina</taxon>
        <taxon>Pichiomycetes</taxon>
        <taxon>Debaryomycetaceae</taxon>
        <taxon>Millerozyma</taxon>
    </lineage>
</organism>
<dbReference type="InterPro" id="IPR032675">
    <property type="entry name" value="LRR_dom_sf"/>
</dbReference>
<dbReference type="InParanoid" id="G8YFJ7"/>
<protein>
    <submittedName>
        <fullName evidence="2">Piso0_002627 protein</fullName>
    </submittedName>
</protein>
<dbReference type="OrthoDB" id="4025621at2759"/>
<dbReference type="Pfam" id="PF12937">
    <property type="entry name" value="F-box-like"/>
    <property type="match status" value="1"/>
</dbReference>
<dbReference type="InterPro" id="IPR001810">
    <property type="entry name" value="F-box_dom"/>
</dbReference>
<accession>G8YFJ7</accession>
<evidence type="ECO:0000259" key="1">
    <source>
        <dbReference type="PROSITE" id="PS50181"/>
    </source>
</evidence>
<feature type="domain" description="F-box" evidence="1">
    <location>
        <begin position="46"/>
        <end position="94"/>
    </location>
</feature>
<dbReference type="eggNOG" id="ENOG502R6C6">
    <property type="taxonomic scope" value="Eukaryota"/>
</dbReference>
<dbReference type="Gene3D" id="3.80.10.10">
    <property type="entry name" value="Ribonuclease Inhibitor"/>
    <property type="match status" value="1"/>
</dbReference>
<gene>
    <name evidence="2" type="primary">Piso0_002627</name>
    <name evidence="2" type="ORF">GNLVRS01_PISO0I14308g</name>
</gene>
<dbReference type="OMA" id="QFATIHL"/>
<dbReference type="HOGENOM" id="CLU_548738_0_0_1"/>
<name>G8YFJ7_PICSO</name>
<proteinExistence type="predicted"/>
<evidence type="ECO:0000313" key="2">
    <source>
        <dbReference type="EMBL" id="CCE81946.1"/>
    </source>
</evidence>
<dbReference type="EMBL" id="FO082051">
    <property type="protein sequence ID" value="CCE81946.1"/>
    <property type="molecule type" value="Genomic_DNA"/>
</dbReference>
<dbReference type="AlphaFoldDB" id="G8YFJ7"/>
<dbReference type="PROSITE" id="PS50181">
    <property type="entry name" value="FBOX"/>
    <property type="match status" value="1"/>
</dbReference>
<dbReference type="Proteomes" id="UP000005222">
    <property type="component" value="Chromosome I"/>
</dbReference>
<keyword evidence="3" id="KW-1185">Reference proteome</keyword>
<dbReference type="FunCoup" id="G8YFJ7">
    <property type="interactions" value="122"/>
</dbReference>